<gene>
    <name evidence="1" type="ORF">WMSIL1_LOCUS15056</name>
</gene>
<dbReference type="Proteomes" id="UP000321570">
    <property type="component" value="Unassembled WGS sequence"/>
</dbReference>
<dbReference type="EMBL" id="CABIJS010000719">
    <property type="protein sequence ID" value="VUZ57458.1"/>
    <property type="molecule type" value="Genomic_DNA"/>
</dbReference>
<organism evidence="1 2">
    <name type="scientific">Hymenolepis diminuta</name>
    <name type="common">Rat tapeworm</name>
    <dbReference type="NCBI Taxonomy" id="6216"/>
    <lineage>
        <taxon>Eukaryota</taxon>
        <taxon>Metazoa</taxon>
        <taxon>Spiralia</taxon>
        <taxon>Lophotrochozoa</taxon>
        <taxon>Platyhelminthes</taxon>
        <taxon>Cestoda</taxon>
        <taxon>Eucestoda</taxon>
        <taxon>Cyclophyllidea</taxon>
        <taxon>Hymenolepididae</taxon>
        <taxon>Hymenolepis</taxon>
    </lineage>
</organism>
<keyword evidence="2" id="KW-1185">Reference proteome</keyword>
<protein>
    <submittedName>
        <fullName evidence="1">Uncharacterized protein</fullName>
    </submittedName>
</protein>
<evidence type="ECO:0000313" key="2">
    <source>
        <dbReference type="Proteomes" id="UP000321570"/>
    </source>
</evidence>
<reference evidence="1 2" key="1">
    <citation type="submission" date="2019-07" db="EMBL/GenBank/DDBJ databases">
        <authorList>
            <person name="Jastrzebski P J."/>
            <person name="Paukszto L."/>
            <person name="Jastrzebski P J."/>
        </authorList>
    </citation>
    <scope>NUCLEOTIDE SEQUENCE [LARGE SCALE GENOMIC DNA]</scope>
    <source>
        <strain evidence="1 2">WMS-il1</strain>
    </source>
</reference>
<sequence length="78" mass="8775">CRSSPTRVGRYRDNLHIYRDRGFPLKATSYFIARDSCTAPPEAIDTLKGAKSSLKLPRVFQASFETMVIPGQCRPVTQ</sequence>
<name>A0A564ZF42_HYMDI</name>
<dbReference type="AlphaFoldDB" id="A0A564ZF42"/>
<accession>A0A564ZF42</accession>
<proteinExistence type="predicted"/>
<feature type="non-terminal residue" evidence="1">
    <location>
        <position position="1"/>
    </location>
</feature>
<evidence type="ECO:0000313" key="1">
    <source>
        <dbReference type="EMBL" id="VUZ57458.1"/>
    </source>
</evidence>